<keyword evidence="4" id="KW-1003">Cell membrane</keyword>
<proteinExistence type="inferred from homology"/>
<keyword evidence="6" id="KW-0812">Transmembrane</keyword>
<evidence type="ECO:0000256" key="4">
    <source>
        <dbReference type="ARBA" id="ARBA00022475"/>
    </source>
</evidence>
<comment type="caution">
    <text evidence="12">The sequence shown here is derived from an EMBL/GenBank/DDBJ whole genome shotgun (WGS) entry which is preliminary data.</text>
</comment>
<dbReference type="GO" id="GO:0031992">
    <property type="term" value="F:energy transducer activity"/>
    <property type="evidence" value="ECO:0007669"/>
    <property type="project" value="TreeGrafter"/>
</dbReference>
<evidence type="ECO:0000256" key="1">
    <source>
        <dbReference type="ARBA" id="ARBA00004383"/>
    </source>
</evidence>
<dbReference type="PANTHER" id="PTHR33446">
    <property type="entry name" value="PROTEIN TONB-RELATED"/>
    <property type="match status" value="1"/>
</dbReference>
<dbReference type="SUPFAM" id="SSF74653">
    <property type="entry name" value="TolA/TonB C-terminal domain"/>
    <property type="match status" value="1"/>
</dbReference>
<name>A0A431TZ54_9BACT</name>
<keyword evidence="8" id="KW-1133">Transmembrane helix</keyword>
<evidence type="ECO:0000313" key="12">
    <source>
        <dbReference type="EMBL" id="RTQ47154.1"/>
    </source>
</evidence>
<dbReference type="OrthoDB" id="1039448at2"/>
<evidence type="ECO:0000256" key="10">
    <source>
        <dbReference type="SAM" id="MobiDB-lite"/>
    </source>
</evidence>
<keyword evidence="7" id="KW-0653">Protein transport</keyword>
<keyword evidence="9" id="KW-0472">Membrane</keyword>
<dbReference type="EMBL" id="RXOF01000013">
    <property type="protein sequence ID" value="RTQ47154.1"/>
    <property type="molecule type" value="Genomic_DNA"/>
</dbReference>
<comment type="subcellular location">
    <subcellularLocation>
        <location evidence="1">Cell inner membrane</location>
        <topology evidence="1">Single-pass membrane protein</topology>
        <orientation evidence="1">Periplasmic side</orientation>
    </subcellularLocation>
</comment>
<evidence type="ECO:0000256" key="2">
    <source>
        <dbReference type="ARBA" id="ARBA00006555"/>
    </source>
</evidence>
<evidence type="ECO:0000256" key="6">
    <source>
        <dbReference type="ARBA" id="ARBA00022692"/>
    </source>
</evidence>
<organism evidence="12 13">
    <name type="scientific">Hymenobacter gummosus</name>
    <dbReference type="NCBI Taxonomy" id="1776032"/>
    <lineage>
        <taxon>Bacteria</taxon>
        <taxon>Pseudomonadati</taxon>
        <taxon>Bacteroidota</taxon>
        <taxon>Cytophagia</taxon>
        <taxon>Cytophagales</taxon>
        <taxon>Hymenobacteraceae</taxon>
        <taxon>Hymenobacter</taxon>
    </lineage>
</organism>
<gene>
    <name evidence="12" type="ORF">EJV47_19855</name>
</gene>
<keyword evidence="13" id="KW-1185">Reference proteome</keyword>
<evidence type="ECO:0000256" key="3">
    <source>
        <dbReference type="ARBA" id="ARBA00022448"/>
    </source>
</evidence>
<evidence type="ECO:0000256" key="8">
    <source>
        <dbReference type="ARBA" id="ARBA00022989"/>
    </source>
</evidence>
<dbReference type="InterPro" id="IPR051045">
    <property type="entry name" value="TonB-dependent_transducer"/>
</dbReference>
<evidence type="ECO:0000313" key="13">
    <source>
        <dbReference type="Proteomes" id="UP000282184"/>
    </source>
</evidence>
<dbReference type="InterPro" id="IPR006260">
    <property type="entry name" value="TonB/TolA_C"/>
</dbReference>
<dbReference type="Pfam" id="PF03544">
    <property type="entry name" value="TonB_C"/>
    <property type="match status" value="1"/>
</dbReference>
<dbReference type="GO" id="GO:0015031">
    <property type="term" value="P:protein transport"/>
    <property type="evidence" value="ECO:0007669"/>
    <property type="project" value="UniProtKB-KW"/>
</dbReference>
<keyword evidence="5" id="KW-0997">Cell inner membrane</keyword>
<dbReference type="RefSeq" id="WP_126694953.1">
    <property type="nucleotide sequence ID" value="NZ_RXOF01000013.1"/>
</dbReference>
<sequence length="247" mass="26748">MLHQLPITNVRLLACHEDWQRMTPTVRGRHCRSCQREVIDFTQASAAELAAAQAAAPDGRVCGHFRRGQLAGGQPVRFGLWARAFVLTLALVLLQGLTARQAWAQTRKAAPKASHPAAPPLPPSAYEADGIVAAPPAESTGTARQPYVYVDHMPEPPGGQEAYRLAMGKQLRRPAGQPLAGKVFVSFIVQPDGHLTDLKVIRGLSPAYDAEALRLVQRLQPWTPGRLHGRAVPVSFTQVVVFGAAKK</sequence>
<dbReference type="InterPro" id="IPR037682">
    <property type="entry name" value="TonB_C"/>
</dbReference>
<accession>A0A431TZ54</accession>
<evidence type="ECO:0000259" key="11">
    <source>
        <dbReference type="Pfam" id="PF03544"/>
    </source>
</evidence>
<dbReference type="Gene3D" id="3.30.1150.10">
    <property type="match status" value="1"/>
</dbReference>
<protein>
    <submittedName>
        <fullName evidence="12">TonB family protein</fullName>
    </submittedName>
</protein>
<keyword evidence="3" id="KW-0813">Transport</keyword>
<evidence type="ECO:0000256" key="9">
    <source>
        <dbReference type="ARBA" id="ARBA00023136"/>
    </source>
</evidence>
<feature type="domain" description="TonB C-terminal" evidence="11">
    <location>
        <begin position="179"/>
        <end position="242"/>
    </location>
</feature>
<dbReference type="NCBIfam" id="TIGR01352">
    <property type="entry name" value="tonB_Cterm"/>
    <property type="match status" value="1"/>
</dbReference>
<evidence type="ECO:0000256" key="7">
    <source>
        <dbReference type="ARBA" id="ARBA00022927"/>
    </source>
</evidence>
<dbReference type="AlphaFoldDB" id="A0A431TZ54"/>
<dbReference type="PANTHER" id="PTHR33446:SF2">
    <property type="entry name" value="PROTEIN TONB"/>
    <property type="match status" value="1"/>
</dbReference>
<dbReference type="Proteomes" id="UP000282184">
    <property type="component" value="Unassembled WGS sequence"/>
</dbReference>
<dbReference type="GO" id="GO:0055085">
    <property type="term" value="P:transmembrane transport"/>
    <property type="evidence" value="ECO:0007669"/>
    <property type="project" value="InterPro"/>
</dbReference>
<feature type="region of interest" description="Disordered" evidence="10">
    <location>
        <begin position="108"/>
        <end position="128"/>
    </location>
</feature>
<evidence type="ECO:0000256" key="5">
    <source>
        <dbReference type="ARBA" id="ARBA00022519"/>
    </source>
</evidence>
<comment type="similarity">
    <text evidence="2">Belongs to the TonB family.</text>
</comment>
<dbReference type="GO" id="GO:0098797">
    <property type="term" value="C:plasma membrane protein complex"/>
    <property type="evidence" value="ECO:0007669"/>
    <property type="project" value="TreeGrafter"/>
</dbReference>
<reference evidence="12 13" key="1">
    <citation type="submission" date="2018-12" db="EMBL/GenBank/DDBJ databases">
        <title>Hymenobacter gummosus sp. nov., isolated from a spring.</title>
        <authorList>
            <person name="Nie L."/>
        </authorList>
    </citation>
    <scope>NUCLEOTIDE SEQUENCE [LARGE SCALE GENOMIC DNA]</scope>
    <source>
        <strain evidence="12 13">KCTC 52166</strain>
    </source>
</reference>